<comment type="similarity">
    <text evidence="22">Belongs to the peroxidase family. Classical plant (class III) peroxidase subfamily.</text>
</comment>
<comment type="caution">
    <text evidence="24">The sequence shown here is derived from an EMBL/GenBank/DDBJ whole genome shotgun (WGS) entry which is preliminary data.</text>
</comment>
<evidence type="ECO:0000256" key="5">
    <source>
        <dbReference type="ARBA" id="ARBA00012313"/>
    </source>
</evidence>
<evidence type="ECO:0000256" key="3">
    <source>
        <dbReference type="ARBA" id="ARBA00004613"/>
    </source>
</evidence>
<keyword evidence="15" id="KW-0325">Glycoprotein</keyword>
<evidence type="ECO:0000313" key="25">
    <source>
        <dbReference type="Proteomes" id="UP001153076"/>
    </source>
</evidence>
<dbReference type="PRINTS" id="PR00461">
    <property type="entry name" value="PLPEROXIDASE"/>
</dbReference>
<dbReference type="GO" id="GO:0140825">
    <property type="term" value="F:lactoperoxidase activity"/>
    <property type="evidence" value="ECO:0007669"/>
    <property type="project" value="UniProtKB-EC"/>
</dbReference>
<dbReference type="InterPro" id="IPR019793">
    <property type="entry name" value="Peroxidases_heam-ligand_BS"/>
</dbReference>
<keyword evidence="16 22" id="KW-0376">Hydrogen peroxide</keyword>
<evidence type="ECO:0000256" key="16">
    <source>
        <dbReference type="ARBA" id="ARBA00023324"/>
    </source>
</evidence>
<gene>
    <name evidence="24" type="ORF">Cgig2_016145</name>
</gene>
<dbReference type="Gene3D" id="1.10.520.10">
    <property type="match status" value="1"/>
</dbReference>
<feature type="binding site" evidence="19">
    <location>
        <position position="80"/>
    </location>
    <ligand>
        <name>Ca(2+)</name>
        <dbReference type="ChEBI" id="CHEBI:29108"/>
        <label>1</label>
    </ligand>
</feature>
<dbReference type="Pfam" id="PF00141">
    <property type="entry name" value="peroxidase"/>
    <property type="match status" value="1"/>
</dbReference>
<keyword evidence="9 19" id="KW-0479">Metal-binding</keyword>
<dbReference type="InterPro" id="IPR000823">
    <property type="entry name" value="Peroxidase_pln"/>
</dbReference>
<evidence type="ECO:0000256" key="8">
    <source>
        <dbReference type="ARBA" id="ARBA00022617"/>
    </source>
</evidence>
<evidence type="ECO:0000256" key="7">
    <source>
        <dbReference type="ARBA" id="ARBA00022559"/>
    </source>
</evidence>
<evidence type="ECO:0000256" key="19">
    <source>
        <dbReference type="PIRSR" id="PIRSR600823-3"/>
    </source>
</evidence>
<evidence type="ECO:0000256" key="14">
    <source>
        <dbReference type="ARBA" id="ARBA00023157"/>
    </source>
</evidence>
<dbReference type="GO" id="GO:0020037">
    <property type="term" value="F:heme binding"/>
    <property type="evidence" value="ECO:0007669"/>
    <property type="project" value="UniProtKB-UniRule"/>
</dbReference>
<organism evidence="24 25">
    <name type="scientific">Carnegiea gigantea</name>
    <dbReference type="NCBI Taxonomy" id="171969"/>
    <lineage>
        <taxon>Eukaryota</taxon>
        <taxon>Viridiplantae</taxon>
        <taxon>Streptophyta</taxon>
        <taxon>Embryophyta</taxon>
        <taxon>Tracheophyta</taxon>
        <taxon>Spermatophyta</taxon>
        <taxon>Magnoliopsida</taxon>
        <taxon>eudicotyledons</taxon>
        <taxon>Gunneridae</taxon>
        <taxon>Pentapetalae</taxon>
        <taxon>Caryophyllales</taxon>
        <taxon>Cactineae</taxon>
        <taxon>Cactaceae</taxon>
        <taxon>Cactoideae</taxon>
        <taxon>Echinocereeae</taxon>
        <taxon>Carnegiea</taxon>
    </lineage>
</organism>
<dbReference type="PRINTS" id="PR00458">
    <property type="entry name" value="PEROXIDASE"/>
</dbReference>
<evidence type="ECO:0000256" key="18">
    <source>
        <dbReference type="PIRSR" id="PIRSR600823-2"/>
    </source>
</evidence>
<keyword evidence="11 19" id="KW-0106">Calcium</keyword>
<comment type="cofactor">
    <cofactor evidence="19 22">
        <name>Ca(2+)</name>
        <dbReference type="ChEBI" id="CHEBI:29108"/>
    </cofactor>
    <text evidence="19 22">Binds 2 calcium ions per subunit.</text>
</comment>
<dbReference type="Proteomes" id="UP001153076">
    <property type="component" value="Unassembled WGS sequence"/>
</dbReference>
<feature type="binding site" evidence="19">
    <location>
        <position position="84"/>
    </location>
    <ligand>
        <name>Ca(2+)</name>
        <dbReference type="ChEBI" id="CHEBI:29108"/>
        <label>1</label>
    </ligand>
</feature>
<dbReference type="GO" id="GO:0042744">
    <property type="term" value="P:hydrogen peroxide catabolic process"/>
    <property type="evidence" value="ECO:0007669"/>
    <property type="project" value="UniProtKB-KW"/>
</dbReference>
<dbReference type="EC" id="1.11.1.7" evidence="5 22"/>
<evidence type="ECO:0000256" key="13">
    <source>
        <dbReference type="ARBA" id="ARBA00023004"/>
    </source>
</evidence>
<feature type="disulfide bond" evidence="21">
    <location>
        <begin position="43"/>
        <end position="119"/>
    </location>
</feature>
<feature type="binding site" evidence="18">
    <location>
        <position position="166"/>
    </location>
    <ligand>
        <name>substrate</name>
    </ligand>
</feature>
<feature type="binding site" evidence="19">
    <location>
        <position position="78"/>
    </location>
    <ligand>
        <name>Ca(2+)</name>
        <dbReference type="ChEBI" id="CHEBI:29108"/>
        <label>1</label>
    </ligand>
</feature>
<reference evidence="24" key="1">
    <citation type="submission" date="2022-04" db="EMBL/GenBank/DDBJ databases">
        <title>Carnegiea gigantea Genome sequencing and assembly v2.</title>
        <authorList>
            <person name="Copetti D."/>
            <person name="Sanderson M.J."/>
            <person name="Burquez A."/>
            <person name="Wojciechowski M.F."/>
        </authorList>
    </citation>
    <scope>NUCLEOTIDE SEQUENCE</scope>
    <source>
        <strain evidence="24">SGP5-SGP5p</strain>
        <tissue evidence="24">Aerial part</tissue>
    </source>
</reference>
<dbReference type="InterPro" id="IPR010255">
    <property type="entry name" value="Haem_peroxidase_sf"/>
</dbReference>
<evidence type="ECO:0000256" key="15">
    <source>
        <dbReference type="ARBA" id="ARBA00023180"/>
    </source>
</evidence>
<keyword evidence="8 22" id="KW-0349">Heme</keyword>
<sequence>MNSHSHSLSSSLAFVCAFALILVSSSSSIYVQGLDYDYYDNTCKDFEATVAGKVREWFKKDKTIAPSLIRLHFHDCSVRGCDASILLNQPGSERTANASKTLRGFEVIDDIKRTLEKKCPGIVSCADILTAVARDATVFLKGPFWANQYGRKDGRISLAREAQQVPMGHEDMTSLIEFYQSKGLNTIDLIVLSGAHTIGRSSCAAIQDRLYTYKGSGKPDPSIDPKYLNYLRRKCKNPANYVDLDATTPDKFDHQYYTNLEKNMGLLYTDQLLYNDHRTSQLVVTLATQSELFPYMFSTSMVKLGGILGDADDDGEVRLQCSRVNAY</sequence>
<feature type="chain" id="PRO_5040535807" description="Peroxidase" evidence="22">
    <location>
        <begin position="29"/>
        <end position="327"/>
    </location>
</feature>
<keyword evidence="6 22" id="KW-0964">Secreted</keyword>
<keyword evidence="25" id="KW-1185">Reference proteome</keyword>
<feature type="disulfide bond" evidence="21">
    <location>
        <begin position="125"/>
        <end position="321"/>
    </location>
</feature>
<dbReference type="InterPro" id="IPR019794">
    <property type="entry name" value="Peroxidases_AS"/>
</dbReference>
<evidence type="ECO:0000256" key="10">
    <source>
        <dbReference type="ARBA" id="ARBA00022729"/>
    </source>
</evidence>
<feature type="binding site" evidence="19">
    <location>
        <position position="245"/>
    </location>
    <ligand>
        <name>Ca(2+)</name>
        <dbReference type="ChEBI" id="CHEBI:29108"/>
        <label>2</label>
    </ligand>
</feature>
<comment type="similarity">
    <text evidence="4">Belongs to the peroxidase family. Ascorbate peroxidase subfamily.</text>
</comment>
<comment type="catalytic activity">
    <reaction evidence="1 22">
        <text>2 a phenolic donor + H2O2 = 2 a phenolic radical donor + 2 H2O</text>
        <dbReference type="Rhea" id="RHEA:56136"/>
        <dbReference type="ChEBI" id="CHEBI:15377"/>
        <dbReference type="ChEBI" id="CHEBI:16240"/>
        <dbReference type="ChEBI" id="CHEBI:139520"/>
        <dbReference type="ChEBI" id="CHEBI:139521"/>
        <dbReference type="EC" id="1.11.1.7"/>
    </reaction>
</comment>
<proteinExistence type="inferred from homology"/>
<dbReference type="PROSITE" id="PS00436">
    <property type="entry name" value="PEROXIDASE_2"/>
    <property type="match status" value="1"/>
</dbReference>
<comment type="function">
    <text evidence="2">Removal of H(2)O(2), oxidation of toxic reductants, biosynthesis and degradation of lignin, suberization, auxin catabolism, response to environmental stresses such as wounding, pathogen attack and oxidative stress. These functions might be dependent on each isozyme/isoform in each plant tissue.</text>
</comment>
<protein>
    <recommendedName>
        <fullName evidence="5 22">Peroxidase</fullName>
        <ecNumber evidence="5 22">1.11.1.7</ecNumber>
    </recommendedName>
</protein>
<keyword evidence="14 21" id="KW-1015">Disulfide bond</keyword>
<dbReference type="PANTHER" id="PTHR31517:SF17">
    <property type="entry name" value="PEROXIDASE 6"/>
    <property type="match status" value="1"/>
</dbReference>
<dbReference type="InterPro" id="IPR033905">
    <property type="entry name" value="Secretory_peroxidase"/>
</dbReference>
<evidence type="ECO:0000256" key="2">
    <source>
        <dbReference type="ARBA" id="ARBA00002322"/>
    </source>
</evidence>
<dbReference type="FunFam" id="1.10.520.10:FF:000006">
    <property type="entry name" value="Peroxidase"/>
    <property type="match status" value="1"/>
</dbReference>
<evidence type="ECO:0000256" key="20">
    <source>
        <dbReference type="PIRSR" id="PIRSR600823-4"/>
    </source>
</evidence>
<feature type="domain" description="Plant heme peroxidase family profile" evidence="23">
    <location>
        <begin position="33"/>
        <end position="325"/>
    </location>
</feature>
<dbReference type="PANTHER" id="PTHR31517">
    <property type="match status" value="1"/>
</dbReference>
<feature type="site" description="Transition state stabilizer" evidence="20">
    <location>
        <position position="70"/>
    </location>
</feature>
<evidence type="ECO:0000256" key="17">
    <source>
        <dbReference type="PIRSR" id="PIRSR600823-1"/>
    </source>
</evidence>
<feature type="binding site" evidence="19">
    <location>
        <position position="248"/>
    </location>
    <ligand>
        <name>Ca(2+)</name>
        <dbReference type="ChEBI" id="CHEBI:29108"/>
        <label>2</label>
    </ligand>
</feature>
<name>A0A9Q1QNR6_9CARY</name>
<dbReference type="EMBL" id="JAKOGI010000048">
    <property type="protein sequence ID" value="KAJ8446835.1"/>
    <property type="molecule type" value="Genomic_DNA"/>
</dbReference>
<feature type="binding site" evidence="19">
    <location>
        <position position="197"/>
    </location>
    <ligand>
        <name>Ca(2+)</name>
        <dbReference type="ChEBI" id="CHEBI:29108"/>
        <label>2</label>
    </ligand>
</feature>
<dbReference type="CDD" id="cd00693">
    <property type="entry name" value="secretory_peroxidase"/>
    <property type="match status" value="1"/>
</dbReference>
<dbReference type="InterPro" id="IPR002016">
    <property type="entry name" value="Haem_peroxidase"/>
</dbReference>
<evidence type="ECO:0000256" key="9">
    <source>
        <dbReference type="ARBA" id="ARBA00022723"/>
    </source>
</evidence>
<feature type="disulfide bond" evidence="21">
    <location>
        <begin position="203"/>
        <end position="235"/>
    </location>
</feature>
<evidence type="ECO:0000256" key="11">
    <source>
        <dbReference type="ARBA" id="ARBA00022837"/>
    </source>
</evidence>
<comment type="subcellular location">
    <subcellularLocation>
        <location evidence="3 22">Secreted</location>
    </subcellularLocation>
</comment>
<feature type="signal peptide" evidence="22">
    <location>
        <begin position="1"/>
        <end position="28"/>
    </location>
</feature>
<feature type="binding site" evidence="19">
    <location>
        <position position="253"/>
    </location>
    <ligand>
        <name>Ca(2+)</name>
        <dbReference type="ChEBI" id="CHEBI:29108"/>
        <label>2</label>
    </ligand>
</feature>
<dbReference type="GO" id="GO:0006979">
    <property type="term" value="P:response to oxidative stress"/>
    <property type="evidence" value="ECO:0007669"/>
    <property type="project" value="UniProtKB-UniRule"/>
</dbReference>
<evidence type="ECO:0000256" key="22">
    <source>
        <dbReference type="RuleBase" id="RU362060"/>
    </source>
</evidence>
<keyword evidence="12 22" id="KW-0560">Oxidoreductase</keyword>
<keyword evidence="10 22" id="KW-0732">Signal</keyword>
<evidence type="ECO:0000313" key="24">
    <source>
        <dbReference type="EMBL" id="KAJ8446835.1"/>
    </source>
</evidence>
<evidence type="ECO:0000256" key="21">
    <source>
        <dbReference type="PIRSR" id="PIRSR600823-5"/>
    </source>
</evidence>
<keyword evidence="7 22" id="KW-0575">Peroxidase</keyword>
<evidence type="ECO:0000256" key="4">
    <source>
        <dbReference type="ARBA" id="ARBA00006873"/>
    </source>
</evidence>
<comment type="cofactor">
    <cofactor evidence="19 22">
        <name>heme b</name>
        <dbReference type="ChEBI" id="CHEBI:60344"/>
    </cofactor>
    <text evidence="19 22">Binds 1 heme b (iron(II)-protoporphyrin IX) group per subunit.</text>
</comment>
<dbReference type="FunFam" id="1.10.420.10:FF:000001">
    <property type="entry name" value="Peroxidase"/>
    <property type="match status" value="1"/>
</dbReference>
<evidence type="ECO:0000259" key="23">
    <source>
        <dbReference type="PROSITE" id="PS50873"/>
    </source>
</evidence>
<dbReference type="AlphaFoldDB" id="A0A9Q1QNR6"/>
<dbReference type="PROSITE" id="PS00435">
    <property type="entry name" value="PEROXIDASE_1"/>
    <property type="match status" value="1"/>
</dbReference>
<dbReference type="GO" id="GO:0046872">
    <property type="term" value="F:metal ion binding"/>
    <property type="evidence" value="ECO:0007669"/>
    <property type="project" value="UniProtKB-UniRule"/>
</dbReference>
<dbReference type="Gene3D" id="1.10.420.10">
    <property type="entry name" value="Peroxidase, domain 2"/>
    <property type="match status" value="1"/>
</dbReference>
<feature type="binding site" evidence="19">
    <location>
        <position position="93"/>
    </location>
    <ligand>
        <name>Ca(2+)</name>
        <dbReference type="ChEBI" id="CHEBI:29108"/>
        <label>1</label>
    </ligand>
</feature>
<dbReference type="PROSITE" id="PS50873">
    <property type="entry name" value="PEROXIDASE_4"/>
    <property type="match status" value="1"/>
</dbReference>
<feature type="binding site" evidence="19">
    <location>
        <position position="82"/>
    </location>
    <ligand>
        <name>Ca(2+)</name>
        <dbReference type="ChEBI" id="CHEBI:29108"/>
        <label>1</label>
    </ligand>
</feature>
<keyword evidence="13 19" id="KW-0408">Iron</keyword>
<evidence type="ECO:0000256" key="1">
    <source>
        <dbReference type="ARBA" id="ARBA00000189"/>
    </source>
</evidence>
<feature type="active site" description="Proton acceptor" evidence="17">
    <location>
        <position position="74"/>
    </location>
</feature>
<feature type="disulfide bond" evidence="21">
    <location>
        <begin position="76"/>
        <end position="81"/>
    </location>
</feature>
<dbReference type="GO" id="GO:0005576">
    <property type="term" value="C:extracellular region"/>
    <property type="evidence" value="ECO:0007669"/>
    <property type="project" value="UniProtKB-SubCell"/>
</dbReference>
<dbReference type="OrthoDB" id="2113341at2759"/>
<accession>A0A9Q1QNR6</accession>
<feature type="binding site" description="axial binding residue" evidence="19">
    <location>
        <position position="196"/>
    </location>
    <ligand>
        <name>heme b</name>
        <dbReference type="ChEBI" id="CHEBI:60344"/>
    </ligand>
    <ligandPart>
        <name>Fe</name>
        <dbReference type="ChEBI" id="CHEBI:18248"/>
    </ligandPart>
</feature>
<feature type="binding site" evidence="19">
    <location>
        <position position="75"/>
    </location>
    <ligand>
        <name>Ca(2+)</name>
        <dbReference type="ChEBI" id="CHEBI:29108"/>
        <label>1</label>
    </ligand>
</feature>
<evidence type="ECO:0000256" key="6">
    <source>
        <dbReference type="ARBA" id="ARBA00022525"/>
    </source>
</evidence>
<evidence type="ECO:0000256" key="12">
    <source>
        <dbReference type="ARBA" id="ARBA00023002"/>
    </source>
</evidence>
<dbReference type="SUPFAM" id="SSF48113">
    <property type="entry name" value="Heme-dependent peroxidases"/>
    <property type="match status" value="1"/>
</dbReference>